<proteinExistence type="predicted"/>
<evidence type="ECO:0000313" key="1">
    <source>
        <dbReference type="EMBL" id="KZO94230.1"/>
    </source>
</evidence>
<name>A0A167K3W6_CALVF</name>
<accession>A0A167K3W6</accession>
<dbReference type="AlphaFoldDB" id="A0A167K3W6"/>
<protein>
    <submittedName>
        <fullName evidence="1">Uncharacterized protein</fullName>
    </submittedName>
</protein>
<gene>
    <name evidence="1" type="ORF">CALVIDRAFT_228277</name>
</gene>
<organism evidence="1 2">
    <name type="scientific">Calocera viscosa (strain TUFC12733)</name>
    <dbReference type="NCBI Taxonomy" id="1330018"/>
    <lineage>
        <taxon>Eukaryota</taxon>
        <taxon>Fungi</taxon>
        <taxon>Dikarya</taxon>
        <taxon>Basidiomycota</taxon>
        <taxon>Agaricomycotina</taxon>
        <taxon>Dacrymycetes</taxon>
        <taxon>Dacrymycetales</taxon>
        <taxon>Dacrymycetaceae</taxon>
        <taxon>Calocera</taxon>
    </lineage>
</organism>
<evidence type="ECO:0000313" key="2">
    <source>
        <dbReference type="Proteomes" id="UP000076738"/>
    </source>
</evidence>
<sequence length="190" mass="20976">MRDVLCMGGNGLMRTDHVRKIDKARAEAQISFLHLFPLPPSRLMALGMDVSALCGSYRPAPGCSWLPSRFPLQGCCVPMPRSRQASYQLRLQRYDRVSIREHPNPLPSPFSAVSPSSVPPPIRRAARCPHQALARRRNVLPHLRVCWSLLSVGDRHLVRSRAAPTPSSSSLLPPPLAFAAVWVPCCSTPS</sequence>
<dbReference type="EMBL" id="KV417296">
    <property type="protein sequence ID" value="KZO94230.1"/>
    <property type="molecule type" value="Genomic_DNA"/>
</dbReference>
<dbReference type="Proteomes" id="UP000076738">
    <property type="component" value="Unassembled WGS sequence"/>
</dbReference>
<reference evidence="1 2" key="1">
    <citation type="journal article" date="2016" name="Mol. Biol. Evol.">
        <title>Comparative Genomics of Early-Diverging Mushroom-Forming Fungi Provides Insights into the Origins of Lignocellulose Decay Capabilities.</title>
        <authorList>
            <person name="Nagy L.G."/>
            <person name="Riley R."/>
            <person name="Tritt A."/>
            <person name="Adam C."/>
            <person name="Daum C."/>
            <person name="Floudas D."/>
            <person name="Sun H."/>
            <person name="Yadav J.S."/>
            <person name="Pangilinan J."/>
            <person name="Larsson K.H."/>
            <person name="Matsuura K."/>
            <person name="Barry K."/>
            <person name="Labutti K."/>
            <person name="Kuo R."/>
            <person name="Ohm R.A."/>
            <person name="Bhattacharya S.S."/>
            <person name="Shirouzu T."/>
            <person name="Yoshinaga Y."/>
            <person name="Martin F.M."/>
            <person name="Grigoriev I.V."/>
            <person name="Hibbett D.S."/>
        </authorList>
    </citation>
    <scope>NUCLEOTIDE SEQUENCE [LARGE SCALE GENOMIC DNA]</scope>
    <source>
        <strain evidence="1 2">TUFC12733</strain>
    </source>
</reference>
<keyword evidence="2" id="KW-1185">Reference proteome</keyword>